<dbReference type="GO" id="GO:0016831">
    <property type="term" value="F:carboxy-lyase activity"/>
    <property type="evidence" value="ECO:0007669"/>
    <property type="project" value="UniProtKB-KW"/>
</dbReference>
<evidence type="ECO:0000256" key="1">
    <source>
        <dbReference type="ARBA" id="ARBA00001933"/>
    </source>
</evidence>
<dbReference type="InterPro" id="IPR015421">
    <property type="entry name" value="PyrdxlP-dep_Trfase_major"/>
</dbReference>
<protein>
    <submittedName>
        <fullName evidence="6">Uncharacterized protein</fullName>
    </submittedName>
</protein>
<dbReference type="VEuPathDB" id="TriTrypDB:LtaPh_1604200"/>
<evidence type="ECO:0000256" key="2">
    <source>
        <dbReference type="ARBA" id="ARBA00022793"/>
    </source>
</evidence>
<dbReference type="Pfam" id="PF00282">
    <property type="entry name" value="Pyridoxal_deC"/>
    <property type="match status" value="1"/>
</dbReference>
<accession>A0A640KEA1</accession>
<feature type="compositionally biased region" description="Basic and acidic residues" evidence="5">
    <location>
        <begin position="808"/>
        <end position="821"/>
    </location>
</feature>
<dbReference type="Gene3D" id="3.40.640.10">
    <property type="entry name" value="Type I PLP-dependent aspartate aminotransferase-like (Major domain)"/>
    <property type="match status" value="1"/>
</dbReference>
<dbReference type="InterPro" id="IPR010977">
    <property type="entry name" value="Aromatic_deC"/>
</dbReference>
<dbReference type="InterPro" id="IPR015424">
    <property type="entry name" value="PyrdxlP-dep_Trfase"/>
</dbReference>
<dbReference type="GO" id="GO:0030170">
    <property type="term" value="F:pyridoxal phosphate binding"/>
    <property type="evidence" value="ECO:0007669"/>
    <property type="project" value="InterPro"/>
</dbReference>
<keyword evidence="2" id="KW-0210">Decarboxylase</keyword>
<evidence type="ECO:0000313" key="7">
    <source>
        <dbReference type="Proteomes" id="UP000419144"/>
    </source>
</evidence>
<dbReference type="GO" id="GO:0019752">
    <property type="term" value="P:carboxylic acid metabolic process"/>
    <property type="evidence" value="ECO:0007669"/>
    <property type="project" value="InterPro"/>
</dbReference>
<dbReference type="FunFam" id="3.40.640.10:FF:000288">
    <property type="entry name" value="Uncharacterized protein"/>
    <property type="match status" value="1"/>
</dbReference>
<dbReference type="AlphaFoldDB" id="A0A640KEA1"/>
<organism evidence="6 7">
    <name type="scientific">Leishmania tarentolae</name>
    <name type="common">Sauroleishmania tarentolae</name>
    <dbReference type="NCBI Taxonomy" id="5689"/>
    <lineage>
        <taxon>Eukaryota</taxon>
        <taxon>Discoba</taxon>
        <taxon>Euglenozoa</taxon>
        <taxon>Kinetoplastea</taxon>
        <taxon>Metakinetoplastina</taxon>
        <taxon>Trypanosomatida</taxon>
        <taxon>Trypanosomatidae</taxon>
        <taxon>Leishmaniinae</taxon>
        <taxon>Leishmania</taxon>
        <taxon>lizard Leishmania</taxon>
    </lineage>
</organism>
<sequence length="821" mass="85588">MGRGPVLNARLYRHLAGEARRLALLLEASAAALQNAADWSLPRSRIGFPSTCQPTARSPQEHCASVTAVRREAATVSHNRRHDSERTDACTKQHPIMAVATPSTACAEADATFSTMPDADPATRLTSAAAVSSAAAESAVRRFCEWAEGADCSSDVGDRASVSAVTASSSFQTSLSRSWLHAWLAGMAAAAAVAGCGVAAVFAPLVQPVQTYHSLTGGAAPAREGRTLLTSTSGRLTEVEKTLANTVASCIGLPSRFHWPSASPTTSLIAGDTVSGNSADDGGGLRPAQGALMLWPTAMRTTSGHIAPRPLSSQNPSSAAASAALTALSAVATAKEVFAKASTRVPTPSHTTTDGGGVLYSATLEAYTVLLHTARTQAVTRGAGQQNAFAGSESSKQQFDRLVLYCGDQCDALLVRVAQLLGITYLRVIQTVAMKRDVPLPTDRSAGTTTAGDVSCSIYNYAVDVHELQSRLVEDVAAGLYPLMVVGTFGSGLSGAVDPLLAMGEFCQRLGVWFHVDASHGGAALLASSAENVAQPALRQRDAVLAQFDAAASLADSVLVPTGLSTALPYSALPVSLASGLATAGSVALFFAHIRKAAWSVQALGGARQCTFNQWMTPGAVEGDVLRVSPPSHTQAWLLEQHVAGTLARMTSWRANSRAYRRPMPAASLGLAEHVSAHQHFVRGVLQAVRGDGRFDASIDAATFGIVCLRWLTAADEATERLARTWAEVLAEAQALPAMLQDEHAAPSSVHHSGSHCSPNAGEPAAVDDEGVRTQHGTGTGVRGPGAATAARLDPSLVWASPRHVRRRTSELGDGRKGHRQ</sequence>
<gene>
    <name evidence="6" type="ORF">LtaPh_1604200</name>
</gene>
<comment type="caution">
    <text evidence="6">The sequence shown here is derived from an EMBL/GenBank/DDBJ whole genome shotgun (WGS) entry which is preliminary data.</text>
</comment>
<dbReference type="Proteomes" id="UP000419144">
    <property type="component" value="Unassembled WGS sequence"/>
</dbReference>
<dbReference type="PANTHER" id="PTHR11999:SF70">
    <property type="entry name" value="MIP05841P"/>
    <property type="match status" value="1"/>
</dbReference>
<evidence type="ECO:0000256" key="4">
    <source>
        <dbReference type="ARBA" id="ARBA00023239"/>
    </source>
</evidence>
<feature type="region of interest" description="Disordered" evidence="5">
    <location>
        <begin position="743"/>
        <end position="821"/>
    </location>
</feature>
<dbReference type="OrthoDB" id="639767at2759"/>
<keyword evidence="7" id="KW-1185">Reference proteome</keyword>
<dbReference type="GO" id="GO:0005737">
    <property type="term" value="C:cytoplasm"/>
    <property type="evidence" value="ECO:0007669"/>
    <property type="project" value="TreeGrafter"/>
</dbReference>
<proteinExistence type="predicted"/>
<dbReference type="PANTHER" id="PTHR11999">
    <property type="entry name" value="GROUP II PYRIDOXAL-5-PHOSPHATE DECARBOXYLASE"/>
    <property type="match status" value="1"/>
</dbReference>
<keyword evidence="3" id="KW-0663">Pyridoxal phosphate</keyword>
<comment type="cofactor">
    <cofactor evidence="1">
        <name>pyridoxal 5'-phosphate</name>
        <dbReference type="ChEBI" id="CHEBI:597326"/>
    </cofactor>
</comment>
<evidence type="ECO:0000256" key="3">
    <source>
        <dbReference type="ARBA" id="ARBA00022898"/>
    </source>
</evidence>
<evidence type="ECO:0000313" key="6">
    <source>
        <dbReference type="EMBL" id="GET87394.1"/>
    </source>
</evidence>
<evidence type="ECO:0000256" key="5">
    <source>
        <dbReference type="SAM" id="MobiDB-lite"/>
    </source>
</evidence>
<name>A0A640KEA1_LEITA</name>
<dbReference type="SUPFAM" id="SSF53383">
    <property type="entry name" value="PLP-dependent transferases"/>
    <property type="match status" value="1"/>
</dbReference>
<keyword evidence="4" id="KW-0456">Lyase</keyword>
<reference evidence="6" key="1">
    <citation type="submission" date="2019-11" db="EMBL/GenBank/DDBJ databases">
        <title>Leishmania tarentolae CDS.</title>
        <authorList>
            <person name="Goto Y."/>
            <person name="Yamagishi J."/>
        </authorList>
    </citation>
    <scope>NUCLEOTIDE SEQUENCE [LARGE SCALE GENOMIC DNA]</scope>
    <source>
        <strain evidence="6">Parrot Tar II</strain>
    </source>
</reference>
<dbReference type="EMBL" id="BLBS01000020">
    <property type="protein sequence ID" value="GET87394.1"/>
    <property type="molecule type" value="Genomic_DNA"/>
</dbReference>
<dbReference type="InterPro" id="IPR002129">
    <property type="entry name" value="PyrdxlP-dep_de-COase"/>
</dbReference>